<evidence type="ECO:0000313" key="1">
    <source>
        <dbReference type="EMBL" id="JAA81427.1"/>
    </source>
</evidence>
<protein>
    <submittedName>
        <fullName evidence="1">Uncharacterized protein</fullName>
    </submittedName>
</protein>
<dbReference type="EMBL" id="GAIX01011133">
    <property type="protein sequence ID" value="JAA81427.1"/>
    <property type="molecule type" value="Transcribed_RNA"/>
</dbReference>
<name>S4PU04_9NEOP</name>
<reference evidence="1" key="2">
    <citation type="submission" date="2013-05" db="EMBL/GenBank/DDBJ databases">
        <authorList>
            <person name="Carter J.-M."/>
            <person name="Baker S.C."/>
            <person name="Pink R."/>
            <person name="Carter D.R.F."/>
            <person name="Collins A."/>
            <person name="Tomlin J."/>
            <person name="Gibbs M."/>
            <person name="Breuker C.J."/>
        </authorList>
    </citation>
    <scope>NUCLEOTIDE SEQUENCE</scope>
    <source>
        <tissue evidence="1">Ovary</tissue>
    </source>
</reference>
<sequence length="83" mass="9563">MRNIALFNVGHSFGPSIITVKVIKRLGIKIFLTWTLKRDYEQVLSCLVSNANLNAAKDAGLTRRFGLHFNDIVFLFFNHKQRK</sequence>
<feature type="non-terminal residue" evidence="1">
    <location>
        <position position="83"/>
    </location>
</feature>
<reference evidence="1" key="1">
    <citation type="journal article" date="2013" name="BMC Genomics">
        <title>Unscrambling butterfly oogenesis.</title>
        <authorList>
            <person name="Carter J.M."/>
            <person name="Baker S.C."/>
            <person name="Pink R."/>
            <person name="Carter D.R."/>
            <person name="Collins A."/>
            <person name="Tomlin J."/>
            <person name="Gibbs M."/>
            <person name="Breuker C.J."/>
        </authorList>
    </citation>
    <scope>NUCLEOTIDE SEQUENCE</scope>
    <source>
        <tissue evidence="1">Ovary</tissue>
    </source>
</reference>
<accession>S4PU04</accession>
<organism evidence="1">
    <name type="scientific">Pararge aegeria</name>
    <name type="common">speckled wood butterfly</name>
    <dbReference type="NCBI Taxonomy" id="116150"/>
    <lineage>
        <taxon>Eukaryota</taxon>
        <taxon>Metazoa</taxon>
        <taxon>Ecdysozoa</taxon>
        <taxon>Arthropoda</taxon>
        <taxon>Hexapoda</taxon>
        <taxon>Insecta</taxon>
        <taxon>Pterygota</taxon>
        <taxon>Neoptera</taxon>
        <taxon>Endopterygota</taxon>
        <taxon>Lepidoptera</taxon>
        <taxon>Glossata</taxon>
        <taxon>Ditrysia</taxon>
        <taxon>Papilionoidea</taxon>
        <taxon>Nymphalidae</taxon>
        <taxon>Satyrinae</taxon>
        <taxon>Satyrini</taxon>
        <taxon>Parargina</taxon>
        <taxon>Pararge</taxon>
    </lineage>
</organism>
<proteinExistence type="predicted"/>
<dbReference type="AlphaFoldDB" id="S4PU04"/>